<dbReference type="PIRSF" id="PIRSF006135">
    <property type="entry name" value="CobU"/>
    <property type="match status" value="1"/>
</dbReference>
<dbReference type="NCBIfam" id="NF004469">
    <property type="entry name" value="PRK05800.1"/>
    <property type="match status" value="1"/>
</dbReference>
<comment type="catalytic activity">
    <reaction evidence="2">
        <text>adenosylcob(III)inamide phosphate + GTP + H(+) = adenosylcob(III)inamide-GDP + diphosphate</text>
        <dbReference type="Rhea" id="RHEA:22712"/>
        <dbReference type="ChEBI" id="CHEBI:15378"/>
        <dbReference type="ChEBI" id="CHEBI:33019"/>
        <dbReference type="ChEBI" id="CHEBI:37565"/>
        <dbReference type="ChEBI" id="CHEBI:58502"/>
        <dbReference type="ChEBI" id="CHEBI:60487"/>
        <dbReference type="EC" id="2.7.7.62"/>
    </reaction>
</comment>
<keyword evidence="14" id="KW-0067">ATP-binding</keyword>
<dbReference type="SUPFAM" id="SSF52540">
    <property type="entry name" value="P-loop containing nucleoside triphosphate hydrolases"/>
    <property type="match status" value="1"/>
</dbReference>
<evidence type="ECO:0000256" key="6">
    <source>
        <dbReference type="ARBA" id="ARBA00005159"/>
    </source>
</evidence>
<dbReference type="GO" id="GO:0008820">
    <property type="term" value="F:cobinamide phosphate guanylyltransferase activity"/>
    <property type="evidence" value="ECO:0007669"/>
    <property type="project" value="UniProtKB-EC"/>
</dbReference>
<reference evidence="19" key="1">
    <citation type="submission" date="2022-12" db="EMBL/GenBank/DDBJ databases">
        <authorList>
            <person name="Krivoruchko A.V."/>
            <person name="Elkin A."/>
        </authorList>
    </citation>
    <scope>NUCLEOTIDE SEQUENCE</scope>
    <source>
        <strain evidence="19">IEGM 1391</strain>
    </source>
</reference>
<comment type="pathway">
    <text evidence="5">Cofactor biosynthesis; adenosylcobalamin biosynthesis; adenosylcobalamin from cob(II)yrinate a,c-diamide: step 6/7.</text>
</comment>
<evidence type="ECO:0000256" key="8">
    <source>
        <dbReference type="ARBA" id="ARBA00012016"/>
    </source>
</evidence>
<evidence type="ECO:0000256" key="9">
    <source>
        <dbReference type="ARBA" id="ARBA00012523"/>
    </source>
</evidence>
<dbReference type="InterPro" id="IPR003203">
    <property type="entry name" value="CobU/CobP"/>
</dbReference>
<keyword evidence="20" id="KW-1185">Reference proteome</keyword>
<proteinExistence type="inferred from homology"/>
<protein>
    <recommendedName>
        <fullName evidence="16">Adenosylcobinamide kinase</fullName>
        <ecNumber evidence="8">2.7.1.156</ecNumber>
        <ecNumber evidence="9">2.7.7.62</ecNumber>
    </recommendedName>
    <alternativeName>
        <fullName evidence="17">Adenosylcobinamide-phosphate guanylyltransferase</fullName>
    </alternativeName>
</protein>
<evidence type="ECO:0000256" key="12">
    <source>
        <dbReference type="ARBA" id="ARBA00022741"/>
    </source>
</evidence>
<evidence type="ECO:0000256" key="14">
    <source>
        <dbReference type="ARBA" id="ARBA00022840"/>
    </source>
</evidence>
<dbReference type="Proteomes" id="UP001081071">
    <property type="component" value="Unassembled WGS sequence"/>
</dbReference>
<dbReference type="EC" id="2.7.1.156" evidence="8"/>
<dbReference type="Gene3D" id="3.40.50.300">
    <property type="entry name" value="P-loop containing nucleotide triphosphate hydrolases"/>
    <property type="match status" value="1"/>
</dbReference>
<keyword evidence="12" id="KW-0547">Nucleotide-binding</keyword>
<sequence length="189" mass="20381">MGRPTRTLVLGGARSGKSAHAESCAVTEPVRYLATGRRDHTDEDWQRRIDLHRASRPQHWSTVETVTSLAASISEPWDGTTLVDDLGTWLTGMLDDARAWEQPRGTITPAVDDLVEAVADCTSTLVLVSPEVGLSVVPGSRSGRLFRDELGLLNSRLAAVCDRVLLVVAGLALTLKEPPAEFITAKGEV</sequence>
<keyword evidence="11 19" id="KW-0808">Transferase</keyword>
<evidence type="ECO:0000313" key="20">
    <source>
        <dbReference type="Proteomes" id="UP001081071"/>
    </source>
</evidence>
<comment type="caution">
    <text evidence="19">The sequence shown here is derived from an EMBL/GenBank/DDBJ whole genome shotgun (WGS) entry which is preliminary data.</text>
</comment>
<comment type="pathway">
    <text evidence="6">Cofactor biosynthesis; adenosylcobalamin biosynthesis; adenosylcobalamin from cob(II)yrinate a,c-diamide: step 5/7.</text>
</comment>
<gene>
    <name evidence="19" type="primary">cobU</name>
    <name evidence="19" type="ORF">O4220_11890</name>
</gene>
<organism evidence="19 20">
    <name type="scientific">Rhodococcus ruber</name>
    <dbReference type="NCBI Taxonomy" id="1830"/>
    <lineage>
        <taxon>Bacteria</taxon>
        <taxon>Bacillati</taxon>
        <taxon>Actinomycetota</taxon>
        <taxon>Actinomycetes</taxon>
        <taxon>Mycobacteriales</taxon>
        <taxon>Nocardiaceae</taxon>
        <taxon>Rhodococcus</taxon>
    </lineage>
</organism>
<evidence type="ECO:0000256" key="18">
    <source>
        <dbReference type="SAM" id="MobiDB-lite"/>
    </source>
</evidence>
<dbReference type="GO" id="GO:0043752">
    <property type="term" value="F:adenosylcobinamide kinase activity"/>
    <property type="evidence" value="ECO:0007669"/>
    <property type="project" value="UniProtKB-EC"/>
</dbReference>
<evidence type="ECO:0000256" key="16">
    <source>
        <dbReference type="ARBA" id="ARBA00029570"/>
    </source>
</evidence>
<dbReference type="PANTHER" id="PTHR34848">
    <property type="match status" value="1"/>
</dbReference>
<evidence type="ECO:0000256" key="17">
    <source>
        <dbReference type="ARBA" id="ARBA00030571"/>
    </source>
</evidence>
<comment type="catalytic activity">
    <reaction evidence="3">
        <text>adenosylcob(III)inamide + GTP = adenosylcob(III)inamide phosphate + GDP + H(+)</text>
        <dbReference type="Rhea" id="RHEA:15765"/>
        <dbReference type="ChEBI" id="CHEBI:2480"/>
        <dbReference type="ChEBI" id="CHEBI:15378"/>
        <dbReference type="ChEBI" id="CHEBI:37565"/>
        <dbReference type="ChEBI" id="CHEBI:58189"/>
        <dbReference type="ChEBI" id="CHEBI:58502"/>
        <dbReference type="EC" id="2.7.1.156"/>
    </reaction>
</comment>
<evidence type="ECO:0000256" key="13">
    <source>
        <dbReference type="ARBA" id="ARBA00022777"/>
    </source>
</evidence>
<evidence type="ECO:0000256" key="2">
    <source>
        <dbReference type="ARBA" id="ARBA00000711"/>
    </source>
</evidence>
<evidence type="ECO:0000256" key="4">
    <source>
        <dbReference type="ARBA" id="ARBA00003889"/>
    </source>
</evidence>
<comment type="catalytic activity">
    <reaction evidence="1">
        <text>adenosylcob(III)inamide + ATP = adenosylcob(III)inamide phosphate + ADP + H(+)</text>
        <dbReference type="Rhea" id="RHEA:15769"/>
        <dbReference type="ChEBI" id="CHEBI:2480"/>
        <dbReference type="ChEBI" id="CHEBI:15378"/>
        <dbReference type="ChEBI" id="CHEBI:30616"/>
        <dbReference type="ChEBI" id="CHEBI:58502"/>
        <dbReference type="ChEBI" id="CHEBI:456216"/>
        <dbReference type="EC" id="2.7.1.156"/>
    </reaction>
</comment>
<comment type="similarity">
    <text evidence="7">Belongs to the CobU/CobP family.</text>
</comment>
<evidence type="ECO:0000256" key="3">
    <source>
        <dbReference type="ARBA" id="ARBA00001522"/>
    </source>
</evidence>
<keyword evidence="10" id="KW-0169">Cobalamin biosynthesis</keyword>
<dbReference type="PANTHER" id="PTHR34848:SF1">
    <property type="entry name" value="BIFUNCTIONAL ADENOSYLCOBALAMIN BIOSYNTHESIS PROTEIN COBU"/>
    <property type="match status" value="1"/>
</dbReference>
<comment type="function">
    <text evidence="4">Catalyzes ATP-dependent phosphorylation of adenosylcobinamide and addition of GMP to adenosylcobinamide phosphate.</text>
</comment>
<evidence type="ECO:0000256" key="5">
    <source>
        <dbReference type="ARBA" id="ARBA00004692"/>
    </source>
</evidence>
<dbReference type="EMBL" id="JAPWIJ010000004">
    <property type="protein sequence ID" value="MCZ4519216.1"/>
    <property type="molecule type" value="Genomic_DNA"/>
</dbReference>
<accession>A0ABT4ME23</accession>
<dbReference type="RefSeq" id="WP_269604365.1">
    <property type="nucleotide sequence ID" value="NZ_JAPWIJ010000004.1"/>
</dbReference>
<keyword evidence="13 19" id="KW-0418">Kinase</keyword>
<keyword evidence="15" id="KW-0342">GTP-binding</keyword>
<dbReference type="CDD" id="cd00544">
    <property type="entry name" value="CobU"/>
    <property type="match status" value="1"/>
</dbReference>
<feature type="region of interest" description="Disordered" evidence="18">
    <location>
        <begin position="1"/>
        <end position="20"/>
    </location>
</feature>
<evidence type="ECO:0000256" key="7">
    <source>
        <dbReference type="ARBA" id="ARBA00007490"/>
    </source>
</evidence>
<evidence type="ECO:0000256" key="15">
    <source>
        <dbReference type="ARBA" id="ARBA00023134"/>
    </source>
</evidence>
<dbReference type="EC" id="2.7.7.62" evidence="9"/>
<keyword evidence="19" id="KW-0548">Nucleotidyltransferase</keyword>
<evidence type="ECO:0000256" key="1">
    <source>
        <dbReference type="ARBA" id="ARBA00000312"/>
    </source>
</evidence>
<dbReference type="Pfam" id="PF02283">
    <property type="entry name" value="CobU"/>
    <property type="match status" value="1"/>
</dbReference>
<evidence type="ECO:0000256" key="11">
    <source>
        <dbReference type="ARBA" id="ARBA00022679"/>
    </source>
</evidence>
<name>A0ABT4ME23_9NOCA</name>
<dbReference type="InterPro" id="IPR027417">
    <property type="entry name" value="P-loop_NTPase"/>
</dbReference>
<evidence type="ECO:0000256" key="10">
    <source>
        <dbReference type="ARBA" id="ARBA00022573"/>
    </source>
</evidence>
<evidence type="ECO:0000313" key="19">
    <source>
        <dbReference type="EMBL" id="MCZ4519216.1"/>
    </source>
</evidence>